<proteinExistence type="inferred from homology"/>
<evidence type="ECO:0000256" key="4">
    <source>
        <dbReference type="SAM" id="Coils"/>
    </source>
</evidence>
<dbReference type="Gene3D" id="1.10.287.470">
    <property type="entry name" value="Helix hairpin bin"/>
    <property type="match status" value="1"/>
</dbReference>
<accession>A0A166KP57</accession>
<dbReference type="OrthoDB" id="5379451at2"/>
<evidence type="ECO:0000256" key="5">
    <source>
        <dbReference type="SAM" id="MobiDB-lite"/>
    </source>
</evidence>
<feature type="coiled-coil region" evidence="4">
    <location>
        <begin position="131"/>
        <end position="158"/>
    </location>
</feature>
<dbReference type="Pfam" id="PF25967">
    <property type="entry name" value="RND-MFP_C"/>
    <property type="match status" value="1"/>
</dbReference>
<gene>
    <name evidence="10" type="ORF">A2T98_02685</name>
</gene>
<keyword evidence="3" id="KW-0813">Transport</keyword>
<feature type="domain" description="Multidrug resistance protein MdtA-like barrel-sandwich hybrid" evidence="7">
    <location>
        <begin position="92"/>
        <end position="269"/>
    </location>
</feature>
<reference evidence="10 11" key="1">
    <citation type="submission" date="2016-04" db="EMBL/GenBank/DDBJ databases">
        <title>Draft Genome Assembly of the Bloom-forming Cyanobacterium Nodularia spumigena Strain CENA596 in Shrimp Production Ponds.</title>
        <authorList>
            <person name="Popin R.V."/>
            <person name="Rigonato J."/>
            <person name="Abreu V.A."/>
            <person name="Andreote A.P."/>
            <person name="Silveira S.B."/>
            <person name="Odebrecht C."/>
            <person name="Fiore M.F."/>
        </authorList>
    </citation>
    <scope>NUCLEOTIDE SEQUENCE [LARGE SCALE GENOMIC DNA]</scope>
    <source>
        <strain evidence="10 11">CENA596</strain>
    </source>
</reference>
<evidence type="ECO:0000259" key="9">
    <source>
        <dbReference type="Pfam" id="PF25967"/>
    </source>
</evidence>
<organism evidence="10 11">
    <name type="scientific">Nodularia spumigena CENA596</name>
    <dbReference type="NCBI Taxonomy" id="1819295"/>
    <lineage>
        <taxon>Bacteria</taxon>
        <taxon>Bacillati</taxon>
        <taxon>Cyanobacteriota</taxon>
        <taxon>Cyanophyceae</taxon>
        <taxon>Nostocales</taxon>
        <taxon>Nodulariaceae</taxon>
        <taxon>Nodularia</taxon>
    </lineage>
</organism>
<dbReference type="InterPro" id="IPR058627">
    <property type="entry name" value="MdtA-like_C"/>
</dbReference>
<dbReference type="SUPFAM" id="SSF111369">
    <property type="entry name" value="HlyD-like secretion proteins"/>
    <property type="match status" value="1"/>
</dbReference>
<evidence type="ECO:0000259" key="8">
    <source>
        <dbReference type="Pfam" id="PF25954"/>
    </source>
</evidence>
<comment type="caution">
    <text evidence="10">The sequence shown here is derived from an EMBL/GenBank/DDBJ whole genome shotgun (WGS) entry which is preliminary data.</text>
</comment>
<dbReference type="Gene3D" id="2.40.420.20">
    <property type="match status" value="1"/>
</dbReference>
<dbReference type="PANTHER" id="PTHR30469">
    <property type="entry name" value="MULTIDRUG RESISTANCE PROTEIN MDTA"/>
    <property type="match status" value="1"/>
</dbReference>
<evidence type="ECO:0000256" key="3">
    <source>
        <dbReference type="ARBA" id="ARBA00022448"/>
    </source>
</evidence>
<keyword evidence="6" id="KW-0812">Transmembrane</keyword>
<comment type="similarity">
    <text evidence="2">Belongs to the membrane fusion protein (MFP) (TC 8.A.1) family.</text>
</comment>
<evidence type="ECO:0000256" key="6">
    <source>
        <dbReference type="SAM" id="Phobius"/>
    </source>
</evidence>
<evidence type="ECO:0000256" key="2">
    <source>
        <dbReference type="ARBA" id="ARBA00009477"/>
    </source>
</evidence>
<protein>
    <submittedName>
        <fullName evidence="10">Efflux transporter periplasmic adaptor subunit</fullName>
    </submittedName>
</protein>
<sequence>MTSPEPQTDLGKNLSPTSYQSPLKQRRRRRLLLAFILIIGGGTAIVWRVFTPTHQAPLTNIKTPGVRVKVSPVQIGTVEESSDFVASLESQRSVQIQSKIPGQVTQIFLKSGEPVTAGTAIIQVDSGQAIIDEMNAARQAAVSQRENARAKLQSLEAARLSHIADLQLQQQDYERYAELAAQGAVSRLARDQSASRLATAKAHLSAINSQIQTEQTSISQSQKALQQAEINIKNRQLQPQSYKIKAPFSGTVGDISVQVGDLVNTSTPLVTVSQNQPLEVNISVPPAQSTQLRQGMPVEVLNPQGEVLSSSKIAKISPDNNNEEKSIQVKALLNNSDKQLQPEQLVRARVIWNQRSGVLIPTKAVSRQGGETFVYVIKTKESSQGDSQLIARQRRVKLGNIRDDNYQVLSGLEPEDKIVISGLLNLKDGVQIVPES</sequence>
<dbReference type="InterPro" id="IPR058625">
    <property type="entry name" value="MdtA-like_BSH"/>
</dbReference>
<comment type="subcellular location">
    <subcellularLocation>
        <location evidence="1">Cell envelope</location>
    </subcellularLocation>
</comment>
<evidence type="ECO:0000256" key="1">
    <source>
        <dbReference type="ARBA" id="ARBA00004196"/>
    </source>
</evidence>
<dbReference type="FunFam" id="2.40.420.20:FF:000007">
    <property type="entry name" value="HAE1 family efflux pump MFP component"/>
    <property type="match status" value="1"/>
</dbReference>
<dbReference type="RefSeq" id="WP_063871446.1">
    <property type="nucleotide sequence ID" value="NZ_CAWMRI010000027.1"/>
</dbReference>
<keyword evidence="6" id="KW-0472">Membrane</keyword>
<dbReference type="Gene3D" id="2.40.30.170">
    <property type="match status" value="1"/>
</dbReference>
<evidence type="ECO:0000259" key="7">
    <source>
        <dbReference type="Pfam" id="PF25917"/>
    </source>
</evidence>
<evidence type="ECO:0000313" key="11">
    <source>
        <dbReference type="Proteomes" id="UP000076555"/>
    </source>
</evidence>
<dbReference type="InterPro" id="IPR006143">
    <property type="entry name" value="RND_pump_MFP"/>
</dbReference>
<dbReference type="Gene3D" id="2.40.50.100">
    <property type="match status" value="1"/>
</dbReference>
<dbReference type="Pfam" id="PF25917">
    <property type="entry name" value="BSH_RND"/>
    <property type="match status" value="1"/>
</dbReference>
<dbReference type="NCBIfam" id="TIGR01730">
    <property type="entry name" value="RND_mfp"/>
    <property type="match status" value="1"/>
</dbReference>
<dbReference type="GO" id="GO:1990281">
    <property type="term" value="C:efflux pump complex"/>
    <property type="evidence" value="ECO:0007669"/>
    <property type="project" value="TreeGrafter"/>
</dbReference>
<dbReference type="EMBL" id="LWAJ01000027">
    <property type="protein sequence ID" value="KZL51367.1"/>
    <property type="molecule type" value="Genomic_DNA"/>
</dbReference>
<keyword evidence="4" id="KW-0175">Coiled coil</keyword>
<feature type="transmembrane region" description="Helical" evidence="6">
    <location>
        <begin position="31"/>
        <end position="50"/>
    </location>
</feature>
<dbReference type="InterPro" id="IPR058792">
    <property type="entry name" value="Beta-barrel_RND_2"/>
</dbReference>
<evidence type="ECO:0000313" key="10">
    <source>
        <dbReference type="EMBL" id="KZL51367.1"/>
    </source>
</evidence>
<feature type="region of interest" description="Disordered" evidence="5">
    <location>
        <begin position="1"/>
        <end position="22"/>
    </location>
</feature>
<dbReference type="AlphaFoldDB" id="A0A166KP57"/>
<name>A0A166KP57_NODSP</name>
<dbReference type="Pfam" id="PF25954">
    <property type="entry name" value="Beta-barrel_RND_2"/>
    <property type="match status" value="1"/>
</dbReference>
<keyword evidence="6" id="KW-1133">Transmembrane helix</keyword>
<dbReference type="PANTHER" id="PTHR30469:SF39">
    <property type="entry name" value="SLL0180 PROTEIN"/>
    <property type="match status" value="1"/>
</dbReference>
<dbReference type="Proteomes" id="UP000076555">
    <property type="component" value="Unassembled WGS sequence"/>
</dbReference>
<feature type="domain" description="Multidrug resistance protein MdtA-like C-terminal permuted SH3" evidence="9">
    <location>
        <begin position="358"/>
        <end position="423"/>
    </location>
</feature>
<dbReference type="GO" id="GO:0015562">
    <property type="term" value="F:efflux transmembrane transporter activity"/>
    <property type="evidence" value="ECO:0007669"/>
    <property type="project" value="TreeGrafter"/>
</dbReference>
<feature type="domain" description="CusB-like beta-barrel" evidence="8">
    <location>
        <begin position="280"/>
        <end position="350"/>
    </location>
</feature>